<dbReference type="GO" id="GO:0005337">
    <property type="term" value="F:nucleoside transmembrane transporter activity"/>
    <property type="evidence" value="ECO:0007669"/>
    <property type="project" value="InterPro"/>
</dbReference>
<reference evidence="12" key="1">
    <citation type="submission" date="2020-05" db="EMBL/GenBank/DDBJ databases">
        <authorList>
            <person name="Zhu T."/>
            <person name="Keshari N."/>
            <person name="Lu X."/>
        </authorList>
    </citation>
    <scope>NUCLEOTIDE SEQUENCE</scope>
    <source>
        <strain evidence="12">NK1-12</strain>
    </source>
</reference>
<keyword evidence="4 8" id="KW-0812">Transmembrane</keyword>
<feature type="transmembrane region" description="Helical" evidence="8">
    <location>
        <begin position="236"/>
        <end position="255"/>
    </location>
</feature>
<feature type="transmembrane region" description="Helical" evidence="8">
    <location>
        <begin position="6"/>
        <end position="23"/>
    </location>
</feature>
<organism evidence="12">
    <name type="scientific">Leptolyngbya sp. NK1-12</name>
    <dbReference type="NCBI Taxonomy" id="2547451"/>
    <lineage>
        <taxon>Bacteria</taxon>
        <taxon>Bacillati</taxon>
        <taxon>Cyanobacteriota</taxon>
        <taxon>Cyanophyceae</taxon>
        <taxon>Leptolyngbyales</taxon>
        <taxon>Leptolyngbyaceae</taxon>
        <taxon>Leptolyngbya group</taxon>
        <taxon>Leptolyngbya</taxon>
    </lineage>
</organism>
<feature type="domain" description="Concentrative nucleoside transporter N-terminal" evidence="9">
    <location>
        <begin position="10"/>
        <end position="84"/>
    </location>
</feature>
<evidence type="ECO:0000256" key="2">
    <source>
        <dbReference type="ARBA" id="ARBA00009033"/>
    </source>
</evidence>
<dbReference type="PANTHER" id="PTHR10590">
    <property type="entry name" value="SODIUM/NUCLEOSIDE COTRANSPORTER"/>
    <property type="match status" value="1"/>
</dbReference>
<dbReference type="Pfam" id="PF07670">
    <property type="entry name" value="Gate"/>
    <property type="match status" value="1"/>
</dbReference>
<keyword evidence="6 8" id="KW-0472">Membrane</keyword>
<dbReference type="InterPro" id="IPR011657">
    <property type="entry name" value="CNT_C_dom"/>
</dbReference>
<evidence type="ECO:0000256" key="5">
    <source>
        <dbReference type="ARBA" id="ARBA00022989"/>
    </source>
</evidence>
<proteinExistence type="inferred from homology"/>
<evidence type="ECO:0000313" key="12">
    <source>
        <dbReference type="EMBL" id="WNZ21672.1"/>
    </source>
</evidence>
<dbReference type="Pfam" id="PF07662">
    <property type="entry name" value="Nucleos_tra2_C"/>
    <property type="match status" value="1"/>
</dbReference>
<feature type="transmembrane region" description="Helical" evidence="8">
    <location>
        <begin position="354"/>
        <end position="373"/>
    </location>
</feature>
<feature type="region of interest" description="Disordered" evidence="7">
    <location>
        <begin position="489"/>
        <end position="517"/>
    </location>
</feature>
<dbReference type="PANTHER" id="PTHR10590:SF4">
    <property type="entry name" value="SOLUTE CARRIER FAMILY 28 MEMBER 3"/>
    <property type="match status" value="1"/>
</dbReference>
<feature type="transmembrane region" description="Helical" evidence="8">
    <location>
        <begin position="135"/>
        <end position="159"/>
    </location>
</feature>
<dbReference type="InterPro" id="IPR002668">
    <property type="entry name" value="CNT_N_dom"/>
</dbReference>
<feature type="transmembrane region" description="Helical" evidence="8">
    <location>
        <begin position="202"/>
        <end position="224"/>
    </location>
</feature>
<evidence type="ECO:0000256" key="3">
    <source>
        <dbReference type="ARBA" id="ARBA00022475"/>
    </source>
</evidence>
<feature type="domain" description="Concentrative nucleoside transporter C-terminal" evidence="10">
    <location>
        <begin position="235"/>
        <end position="473"/>
    </location>
</feature>
<evidence type="ECO:0000256" key="7">
    <source>
        <dbReference type="SAM" id="MobiDB-lite"/>
    </source>
</evidence>
<evidence type="ECO:0000256" key="4">
    <source>
        <dbReference type="ARBA" id="ARBA00022692"/>
    </source>
</evidence>
<evidence type="ECO:0000256" key="8">
    <source>
        <dbReference type="SAM" id="Phobius"/>
    </source>
</evidence>
<feature type="compositionally biased region" description="Pro residues" evidence="7">
    <location>
        <begin position="492"/>
        <end position="517"/>
    </location>
</feature>
<feature type="domain" description="Nucleoside transporter/FeoB GTPase Gate" evidence="11">
    <location>
        <begin position="128"/>
        <end position="225"/>
    </location>
</feature>
<comment type="subcellular location">
    <subcellularLocation>
        <location evidence="1">Cell membrane</location>
        <topology evidence="1">Multi-pass membrane protein</topology>
    </subcellularLocation>
</comment>
<feature type="transmembrane region" description="Helical" evidence="8">
    <location>
        <begin position="418"/>
        <end position="441"/>
    </location>
</feature>
<dbReference type="GO" id="GO:0015293">
    <property type="term" value="F:symporter activity"/>
    <property type="evidence" value="ECO:0007669"/>
    <property type="project" value="TreeGrafter"/>
</dbReference>
<dbReference type="InterPro" id="IPR011642">
    <property type="entry name" value="Gate_dom"/>
</dbReference>
<feature type="transmembrane region" description="Helical" evidence="8">
    <location>
        <begin position="453"/>
        <end position="475"/>
    </location>
</feature>
<dbReference type="InterPro" id="IPR008276">
    <property type="entry name" value="C_nuclsd_transpt"/>
</dbReference>
<keyword evidence="3" id="KW-1003">Cell membrane</keyword>
<gene>
    <name evidence="12" type="ORF">HJG54_01485</name>
</gene>
<dbReference type="AlphaFoldDB" id="A0AA96WS46"/>
<dbReference type="EMBL" id="CP053586">
    <property type="protein sequence ID" value="WNZ21672.1"/>
    <property type="molecule type" value="Genomic_DNA"/>
</dbReference>
<dbReference type="Pfam" id="PF01773">
    <property type="entry name" value="Nucleos_tra2_N"/>
    <property type="match status" value="1"/>
</dbReference>
<feature type="transmembrane region" description="Helical" evidence="8">
    <location>
        <begin position="308"/>
        <end position="333"/>
    </location>
</feature>
<name>A0AA96WS46_9CYAN</name>
<evidence type="ECO:0000256" key="1">
    <source>
        <dbReference type="ARBA" id="ARBA00004651"/>
    </source>
</evidence>
<feature type="transmembrane region" description="Helical" evidence="8">
    <location>
        <begin position="35"/>
        <end position="53"/>
    </location>
</feature>
<feature type="transmembrane region" description="Helical" evidence="8">
    <location>
        <begin position="171"/>
        <end position="190"/>
    </location>
</feature>
<evidence type="ECO:0000259" key="9">
    <source>
        <dbReference type="Pfam" id="PF01773"/>
    </source>
</evidence>
<keyword evidence="5 8" id="KW-1133">Transmembrane helix</keyword>
<dbReference type="GO" id="GO:0005886">
    <property type="term" value="C:plasma membrane"/>
    <property type="evidence" value="ECO:0007669"/>
    <property type="project" value="UniProtKB-SubCell"/>
</dbReference>
<dbReference type="RefSeq" id="WP_316432948.1">
    <property type="nucleotide sequence ID" value="NZ_CP053586.1"/>
</dbReference>
<protein>
    <submittedName>
        <fullName evidence="12">Nucleoside:proton symporter</fullName>
    </submittedName>
</protein>
<comment type="similarity">
    <text evidence="2">Belongs to the concentrative nucleoside transporter (CNT) (TC 2.A.41) family.</text>
</comment>
<evidence type="ECO:0000256" key="6">
    <source>
        <dbReference type="ARBA" id="ARBA00023136"/>
    </source>
</evidence>
<sequence>MSFLNLISFFGIFGLCAIAWLFSENRHPRYFPWRVVIAGLLLQFVLGALVFIVPGTRDLLQVFSTLLNVLFEAADAGARFIFGGILVPLPGEETLLLAPLVQGEVCSNSTVGEVISGYCGVRLGYIFALRALPTVIFFSALVALLYNLGILQVITKIFAQIFYRTMRLSGAESLSGASNIFVGIEAAIVVRPFLPKMTRSELCTILACCFGTTASSVLALYSAFLRPVFPNILGHLVSASIMAIPACFLLSKILIPEAQTPLTAAGIPDETRAEQLDPEGNYGETEHLSPMDATVAGAWDGLKMAASIVAVLIAVLGLVYLINQFFVVLANLADSNIGFLQPIGQLFRYVTIQNILGALFLPLTLLTGVSLSWNELWQSSVLIGQRLFLTEVPSYQDLAVLTQLPAETRVLTDRALLIVSYALSGFAHLASVGIFVGGISALAPTRRKEIVSLAWKALFVGTLATYMIACIAGVFDTGSPTILGRPADAPIPTAPAIPSPAPATPSPAPTITPAPSP</sequence>
<accession>A0AA96WS46</accession>
<evidence type="ECO:0000259" key="11">
    <source>
        <dbReference type="Pfam" id="PF07670"/>
    </source>
</evidence>
<evidence type="ECO:0000259" key="10">
    <source>
        <dbReference type="Pfam" id="PF07662"/>
    </source>
</evidence>